<reference evidence="1 2" key="1">
    <citation type="submission" date="2015-08" db="EMBL/GenBank/DDBJ databases">
        <title>Next Generation Sequencing and Analysis of the Genome of Puccinia sorghi L Schw, the Causal Agent of Maize Common Rust.</title>
        <authorList>
            <person name="Rochi L."/>
            <person name="Burguener G."/>
            <person name="Darino M."/>
            <person name="Turjanski A."/>
            <person name="Kreff E."/>
            <person name="Dieguez M.J."/>
            <person name="Sacco F."/>
        </authorList>
    </citation>
    <scope>NUCLEOTIDE SEQUENCE [LARGE SCALE GENOMIC DNA]</scope>
    <source>
        <strain evidence="1 2">RO10H11247</strain>
    </source>
</reference>
<sequence length="611" mass="70786">MCFCTDFNATTLQRNLAQLPAVEMQHAPAKLPSKLQFFHMERFWKSHFTNGWINYISFLGLSKVNCRQLSKFSLKADLNSKTSYYSLYYPFSEMWKFSHPQFSETSRKEIINFYNNISNPSPPTAKKNLLNGLQLTCRKYQEASSLCRLHSDCAKNFTYENMWSLDGNLAGACCMSTACNIEMSQYHTDYLFQPQKLVAPSIEVQHVSMYTKCAKLHHPKFSMRLNKNITKPLNLTKYMSPRNLTSSMSLSQRLLKSLQRLPLFPSWSFPYISVSSLSSTCHQFLQPVSILISHPLSLFVTKAIPTPHSTPPGPFVIWKKIFFYVSLYATSQAPGDHSWNFRGSAINHCKKILLNFLQLTCRKSKEASVFTPNFLQDGVWIAAWLERAACQCEQVFFAVNHVFSEKIQKVYGINQSEQLIKLNFIRINPKIFEEKWEQSTFSTLTITATPKEAPETLRMKMMMMKKKLNRLNNLNLKKKVKMTEINSFFKQVIHSGTWLCIFSPFFILDFFAHCNYQVTNSCFIFILLHTNLKILKFEFFFFLKFSILLGVCQSSDHFFFSVFYENHVINKISLDSLVSLPLHTPPFTKQLRSDPQAQVENQCLPQISTPK</sequence>
<comment type="caution">
    <text evidence="1">The sequence shown here is derived from an EMBL/GenBank/DDBJ whole genome shotgun (WGS) entry which is preliminary data.</text>
</comment>
<dbReference type="EMBL" id="LAVV01006443">
    <property type="protein sequence ID" value="KNZ59906.1"/>
    <property type="molecule type" value="Genomic_DNA"/>
</dbReference>
<dbReference type="VEuPathDB" id="FungiDB:VP01_1645g4"/>
<gene>
    <name evidence="1" type="ORF">VP01_1645g4</name>
</gene>
<organism evidence="1 2">
    <name type="scientific">Puccinia sorghi</name>
    <dbReference type="NCBI Taxonomy" id="27349"/>
    <lineage>
        <taxon>Eukaryota</taxon>
        <taxon>Fungi</taxon>
        <taxon>Dikarya</taxon>
        <taxon>Basidiomycota</taxon>
        <taxon>Pucciniomycotina</taxon>
        <taxon>Pucciniomycetes</taxon>
        <taxon>Pucciniales</taxon>
        <taxon>Pucciniaceae</taxon>
        <taxon>Puccinia</taxon>
    </lineage>
</organism>
<accession>A0A0L6VGL4</accession>
<name>A0A0L6VGL4_9BASI</name>
<evidence type="ECO:0000313" key="1">
    <source>
        <dbReference type="EMBL" id="KNZ59906.1"/>
    </source>
</evidence>
<keyword evidence="2" id="KW-1185">Reference proteome</keyword>
<evidence type="ECO:0000313" key="2">
    <source>
        <dbReference type="Proteomes" id="UP000037035"/>
    </source>
</evidence>
<dbReference type="AlphaFoldDB" id="A0A0L6VGL4"/>
<protein>
    <submittedName>
        <fullName evidence="1">Uncharacterized protein</fullName>
    </submittedName>
</protein>
<dbReference type="Proteomes" id="UP000037035">
    <property type="component" value="Unassembled WGS sequence"/>
</dbReference>
<proteinExistence type="predicted"/>